<evidence type="ECO:0000313" key="2">
    <source>
        <dbReference type="EMBL" id="TVY19847.1"/>
    </source>
</evidence>
<comment type="caution">
    <text evidence="2">The sequence shown here is derived from an EMBL/GenBank/DDBJ whole genome shotgun (WGS) entry which is preliminary data.</text>
</comment>
<keyword evidence="3" id="KW-1185">Reference proteome</keyword>
<reference evidence="2 3" key="1">
    <citation type="submission" date="2018-05" db="EMBL/GenBank/DDBJ databases">
        <title>Whole genome sequencing for identification of molecular markers to develop diagnostic detection tools for the regulated plant pathogen Lachnellula willkommii.</title>
        <authorList>
            <person name="Giroux E."/>
            <person name="Bilodeau G."/>
        </authorList>
    </citation>
    <scope>NUCLEOTIDE SEQUENCE [LARGE SCALE GENOMIC DNA]</scope>
    <source>
        <strain evidence="2 3">CBS 203.66</strain>
    </source>
</reference>
<evidence type="ECO:0000313" key="3">
    <source>
        <dbReference type="Proteomes" id="UP000469559"/>
    </source>
</evidence>
<evidence type="ECO:0000256" key="1">
    <source>
        <dbReference type="SAM" id="MobiDB-lite"/>
    </source>
</evidence>
<feature type="compositionally biased region" description="Low complexity" evidence="1">
    <location>
        <begin position="1"/>
        <end position="14"/>
    </location>
</feature>
<protein>
    <submittedName>
        <fullName evidence="2">Uncharacterized protein</fullName>
    </submittedName>
</protein>
<proteinExistence type="predicted"/>
<feature type="region of interest" description="Disordered" evidence="1">
    <location>
        <begin position="61"/>
        <end position="103"/>
    </location>
</feature>
<sequence>MASSSSSSSSASASNVVSTDSHADDADLAKVWAELSRGEKTAQALESNLTNLEKKIDALLASVESQHEEQIGDGDGDGGATATTSTGGGGDDKDKGGNADGKS</sequence>
<name>A0A8T9BIZ2_9HELO</name>
<feature type="compositionally biased region" description="Basic and acidic residues" evidence="1">
    <location>
        <begin position="90"/>
        <end position="103"/>
    </location>
</feature>
<feature type="region of interest" description="Disordered" evidence="1">
    <location>
        <begin position="1"/>
        <end position="24"/>
    </location>
</feature>
<dbReference type="Proteomes" id="UP000469559">
    <property type="component" value="Unassembled WGS sequence"/>
</dbReference>
<dbReference type="OrthoDB" id="5398685at2759"/>
<dbReference type="EMBL" id="QGMF01000083">
    <property type="protein sequence ID" value="TVY19847.1"/>
    <property type="molecule type" value="Genomic_DNA"/>
</dbReference>
<gene>
    <name evidence="2" type="ORF">LARI1_G001334</name>
</gene>
<accession>A0A8T9BIZ2</accession>
<dbReference type="AlphaFoldDB" id="A0A8T9BIZ2"/>
<organism evidence="2 3">
    <name type="scientific">Lachnellula arida</name>
    <dbReference type="NCBI Taxonomy" id="1316785"/>
    <lineage>
        <taxon>Eukaryota</taxon>
        <taxon>Fungi</taxon>
        <taxon>Dikarya</taxon>
        <taxon>Ascomycota</taxon>
        <taxon>Pezizomycotina</taxon>
        <taxon>Leotiomycetes</taxon>
        <taxon>Helotiales</taxon>
        <taxon>Lachnaceae</taxon>
        <taxon>Lachnellula</taxon>
    </lineage>
</organism>